<sequence>MKRRKGRAAPPRAPASRANHRYPPNWRHTDWLVPFIDGAACIHHGHDTDADDHSRCGPAIFCCPHAAVRYVTLFPKSGEARATWQPIHPSDLMTWIHNGVHVFYFVFCDPDRRDGLLAIGLGGSWLHDALWHRTSLDTYAGQADRLM</sequence>
<feature type="region of interest" description="Disordered" evidence="1">
    <location>
        <begin position="1"/>
        <end position="20"/>
    </location>
</feature>
<dbReference type="AlphaFoldDB" id="A0A2H3L6H9"/>
<evidence type="ECO:0000313" key="2">
    <source>
        <dbReference type="EMBL" id="PDW00592.1"/>
    </source>
</evidence>
<reference evidence="2 3" key="1">
    <citation type="submission" date="2016-05" db="EMBL/GenBank/DDBJ databases">
        <authorList>
            <person name="Lavstsen T."/>
            <person name="Jespersen J.S."/>
        </authorList>
    </citation>
    <scope>NUCLEOTIDE SEQUENCE [LARGE SCALE GENOMIC DNA]</scope>
    <source>
        <strain evidence="2 3">B7-9</strain>
    </source>
</reference>
<dbReference type="OrthoDB" id="159152at2"/>
<comment type="caution">
    <text evidence="2">The sequence shown here is derived from an EMBL/GenBank/DDBJ whole genome shotgun (WGS) entry which is preliminary data.</text>
</comment>
<evidence type="ECO:0000256" key="1">
    <source>
        <dbReference type="SAM" id="MobiDB-lite"/>
    </source>
</evidence>
<keyword evidence="3" id="KW-1185">Reference proteome</keyword>
<accession>A0A2H3L6H9</accession>
<dbReference type="Proteomes" id="UP000220922">
    <property type="component" value="Unassembled WGS sequence"/>
</dbReference>
<organism evidence="2 3">
    <name type="scientific">Candidatus Chloroploca asiatica</name>
    <dbReference type="NCBI Taxonomy" id="1506545"/>
    <lineage>
        <taxon>Bacteria</taxon>
        <taxon>Bacillati</taxon>
        <taxon>Chloroflexota</taxon>
        <taxon>Chloroflexia</taxon>
        <taxon>Chloroflexales</taxon>
        <taxon>Chloroflexineae</taxon>
        <taxon>Oscillochloridaceae</taxon>
        <taxon>Candidatus Chloroploca</taxon>
    </lineage>
</organism>
<proteinExistence type="predicted"/>
<protein>
    <submittedName>
        <fullName evidence="2">Uncharacterized protein</fullName>
    </submittedName>
</protein>
<gene>
    <name evidence="2" type="ORF">A9Q02_09385</name>
</gene>
<dbReference type="EMBL" id="LYXE01000036">
    <property type="protein sequence ID" value="PDW00592.1"/>
    <property type="molecule type" value="Genomic_DNA"/>
</dbReference>
<feature type="compositionally biased region" description="Low complexity" evidence="1">
    <location>
        <begin position="8"/>
        <end position="17"/>
    </location>
</feature>
<evidence type="ECO:0000313" key="3">
    <source>
        <dbReference type="Proteomes" id="UP000220922"/>
    </source>
</evidence>
<dbReference type="RefSeq" id="WP_097650922.1">
    <property type="nucleotide sequence ID" value="NZ_LYXE01000036.1"/>
</dbReference>
<name>A0A2H3L6H9_9CHLR</name>